<evidence type="ECO:0000313" key="2">
    <source>
        <dbReference type="EMBL" id="PPQ69292.1"/>
    </source>
</evidence>
<keyword evidence="3" id="KW-1185">Reference proteome</keyword>
<evidence type="ECO:0000256" key="1">
    <source>
        <dbReference type="SAM" id="MobiDB-lite"/>
    </source>
</evidence>
<reference evidence="2 3" key="1">
    <citation type="journal article" date="2018" name="Evol. Lett.">
        <title>Horizontal gene cluster transfer increased hallucinogenic mushroom diversity.</title>
        <authorList>
            <person name="Reynolds H.T."/>
            <person name="Vijayakumar V."/>
            <person name="Gluck-Thaler E."/>
            <person name="Korotkin H.B."/>
            <person name="Matheny P.B."/>
            <person name="Slot J.C."/>
        </authorList>
    </citation>
    <scope>NUCLEOTIDE SEQUENCE [LARGE SCALE GENOMIC DNA]</scope>
    <source>
        <strain evidence="2 3">SRW20</strain>
    </source>
</reference>
<evidence type="ECO:0000313" key="3">
    <source>
        <dbReference type="Proteomes" id="UP000284706"/>
    </source>
</evidence>
<protein>
    <submittedName>
        <fullName evidence="2">Uncharacterized protein</fullName>
    </submittedName>
</protein>
<feature type="region of interest" description="Disordered" evidence="1">
    <location>
        <begin position="28"/>
        <end position="59"/>
    </location>
</feature>
<feature type="compositionally biased region" description="Basic and acidic residues" evidence="1">
    <location>
        <begin position="33"/>
        <end position="51"/>
    </location>
</feature>
<proteinExistence type="predicted"/>
<accession>A0A409VSP9</accession>
<feature type="compositionally biased region" description="Polar residues" evidence="1">
    <location>
        <begin position="235"/>
        <end position="249"/>
    </location>
</feature>
<dbReference type="InParanoid" id="A0A409VSP9"/>
<name>A0A409VSP9_9AGAR</name>
<dbReference type="AlphaFoldDB" id="A0A409VSP9"/>
<gene>
    <name evidence="2" type="ORF">CVT26_001612</name>
</gene>
<organism evidence="2 3">
    <name type="scientific">Gymnopilus dilepis</name>
    <dbReference type="NCBI Taxonomy" id="231916"/>
    <lineage>
        <taxon>Eukaryota</taxon>
        <taxon>Fungi</taxon>
        <taxon>Dikarya</taxon>
        <taxon>Basidiomycota</taxon>
        <taxon>Agaricomycotina</taxon>
        <taxon>Agaricomycetes</taxon>
        <taxon>Agaricomycetidae</taxon>
        <taxon>Agaricales</taxon>
        <taxon>Agaricineae</taxon>
        <taxon>Hymenogastraceae</taxon>
        <taxon>Gymnopilus</taxon>
    </lineage>
</organism>
<dbReference type="Proteomes" id="UP000284706">
    <property type="component" value="Unassembled WGS sequence"/>
</dbReference>
<feature type="region of interest" description="Disordered" evidence="1">
    <location>
        <begin position="234"/>
        <end position="258"/>
    </location>
</feature>
<comment type="caution">
    <text evidence="2">The sequence shown here is derived from an EMBL/GenBank/DDBJ whole genome shotgun (WGS) entry which is preliminary data.</text>
</comment>
<sequence>MSAVTLPYLSLNDNGKLWHRHRRSSYSASEARPLLEHPKEPRKKGLLDRRPAQRHRWTKLADSQSIGNELCCSTAGNLTSSLDEVLDLERIGHPLHGKDYAVASRHTTRRWSTSSLFTVSNMPLFDLGVVSNNRYPNQEQINPELFAEQPEFERNPFLNPLSPMTEDLGERKSRIDVPRIPPGLHGIKEEQEVEDEWEEIFHSQEPQQVRVLEAPAGIQDPFDDLFARECEETCPSDTTSSQEEFTSASFGHRTTAADPNEFVLKQVTSSRTVEISANQLPHVGQATEYFTS</sequence>
<dbReference type="EMBL" id="NHYE01005576">
    <property type="protein sequence ID" value="PPQ69292.1"/>
    <property type="molecule type" value="Genomic_DNA"/>
</dbReference>